<dbReference type="EMBL" id="BKCJ010340377">
    <property type="protein sequence ID" value="GEZ90790.1"/>
    <property type="molecule type" value="Genomic_DNA"/>
</dbReference>
<gene>
    <name evidence="1" type="ORF">Tci_562763</name>
</gene>
<sequence>MTTLTELMIVVGVDNHPHMLDKPMYDSWQSQMVFYIQAKENGRMILESVQNGPLIWPTVEENGKTQTKTYNELFDTEKLQADYDVKSTNIVPQGLPLYVYSLVNHHTDAKEIWDRVKLFMQGMKL</sequence>
<evidence type="ECO:0008006" key="2">
    <source>
        <dbReference type="Google" id="ProtNLM"/>
    </source>
</evidence>
<protein>
    <recommendedName>
        <fullName evidence="2">Integrase, catalytic region, zinc finger, CCHC-type, peptidase aspartic, catalytic</fullName>
    </recommendedName>
</protein>
<dbReference type="AlphaFoldDB" id="A0A699IW76"/>
<name>A0A699IW76_TANCI</name>
<accession>A0A699IW76</accession>
<evidence type="ECO:0000313" key="1">
    <source>
        <dbReference type="EMBL" id="GEZ90790.1"/>
    </source>
</evidence>
<comment type="caution">
    <text evidence="1">The sequence shown here is derived from an EMBL/GenBank/DDBJ whole genome shotgun (WGS) entry which is preliminary data.</text>
</comment>
<organism evidence="1">
    <name type="scientific">Tanacetum cinerariifolium</name>
    <name type="common">Dalmatian daisy</name>
    <name type="synonym">Chrysanthemum cinerariifolium</name>
    <dbReference type="NCBI Taxonomy" id="118510"/>
    <lineage>
        <taxon>Eukaryota</taxon>
        <taxon>Viridiplantae</taxon>
        <taxon>Streptophyta</taxon>
        <taxon>Embryophyta</taxon>
        <taxon>Tracheophyta</taxon>
        <taxon>Spermatophyta</taxon>
        <taxon>Magnoliopsida</taxon>
        <taxon>eudicotyledons</taxon>
        <taxon>Gunneridae</taxon>
        <taxon>Pentapetalae</taxon>
        <taxon>asterids</taxon>
        <taxon>campanulids</taxon>
        <taxon>Asterales</taxon>
        <taxon>Asteraceae</taxon>
        <taxon>Asteroideae</taxon>
        <taxon>Anthemideae</taxon>
        <taxon>Anthemidinae</taxon>
        <taxon>Tanacetum</taxon>
    </lineage>
</organism>
<proteinExistence type="predicted"/>
<reference evidence="1" key="1">
    <citation type="journal article" date="2019" name="Sci. Rep.">
        <title>Draft genome of Tanacetum cinerariifolium, the natural source of mosquito coil.</title>
        <authorList>
            <person name="Yamashiro T."/>
            <person name="Shiraishi A."/>
            <person name="Satake H."/>
            <person name="Nakayama K."/>
        </authorList>
    </citation>
    <scope>NUCLEOTIDE SEQUENCE</scope>
</reference>